<dbReference type="PANTHER" id="PTHR10352">
    <property type="entry name" value="EUKARYOTIC TRANSLATION INITIATION FACTOR 3 SUBUNIT G"/>
    <property type="match status" value="1"/>
</dbReference>
<keyword evidence="5" id="KW-0539">Nucleus</keyword>
<feature type="compositionally biased region" description="Basic and acidic residues" evidence="7">
    <location>
        <begin position="690"/>
        <end position="699"/>
    </location>
</feature>
<feature type="region of interest" description="Disordered" evidence="7">
    <location>
        <begin position="251"/>
        <end position="306"/>
    </location>
</feature>
<name>A0A7M5V3X3_9CNID</name>
<dbReference type="SMART" id="SM00360">
    <property type="entry name" value="RRM"/>
    <property type="match status" value="6"/>
</dbReference>
<evidence type="ECO:0000256" key="4">
    <source>
        <dbReference type="ARBA" id="ARBA00022884"/>
    </source>
</evidence>
<feature type="compositionally biased region" description="Polar residues" evidence="7">
    <location>
        <begin position="180"/>
        <end position="191"/>
    </location>
</feature>
<feature type="compositionally biased region" description="Acidic residues" evidence="7">
    <location>
        <begin position="194"/>
        <end position="204"/>
    </location>
</feature>
<evidence type="ECO:0000256" key="3">
    <source>
        <dbReference type="ARBA" id="ARBA00022737"/>
    </source>
</evidence>
<feature type="region of interest" description="Disordered" evidence="7">
    <location>
        <begin position="499"/>
        <end position="523"/>
    </location>
</feature>
<dbReference type="GO" id="GO:0005634">
    <property type="term" value="C:nucleus"/>
    <property type="evidence" value="ECO:0007669"/>
    <property type="project" value="UniProtKB-SubCell"/>
</dbReference>
<comment type="similarity">
    <text evidence="2">Belongs to the RRM MRD1 family.</text>
</comment>
<feature type="domain" description="RRM" evidence="8">
    <location>
        <begin position="419"/>
        <end position="497"/>
    </location>
</feature>
<dbReference type="FunFam" id="3.30.70.330:FF:000277">
    <property type="entry name" value="RNA binding motif protein 19"/>
    <property type="match status" value="1"/>
</dbReference>
<dbReference type="PROSITE" id="PS50102">
    <property type="entry name" value="RRM"/>
    <property type="match status" value="6"/>
</dbReference>
<dbReference type="InterPro" id="IPR003954">
    <property type="entry name" value="RRM_euk-type"/>
</dbReference>
<sequence length="938" mass="105454">MSRLIVKNLPEKIKEEKFREIFSSAGQITDLKLCFTRKGIFRKFGFVGYQNETDAKNALNQLDKTFINTNKISIEICKDLGDDTAPRAWSKYSKDSSAHSRKTKEIQERKDRIKKLQESEEKPKLDEKKKKGNNKKVLKQLEDVEEDEGFQEFLEVHGGSKNKTWTDQTVAPNSAKEVELQTTGEPTQQKATEIEMEGDNDSDVDTMNADSANLEEPAEVEQIKTEVATKEVDTALSSRKTSDLDWLKSKVTKTEGESTASTETTTESRESQPMEENESESPQKSKKKKKKKSSQETNDPPVSLDTCTTVKSATLKLRGVPFKCTEADVIQFFKPLNILDIRFPKDKKDRPSGYAFVDFADRQAAQDAMKKNGKKMKGRYIELFTEVNDKPSDGNKKYNKSGEWLNKSDEPIDDISESGRLFIRNLPYTCTEEDIQTLFEKYGTLSEINLPIDKNNNKATGFAFVTFMMPEHAVKALSALDGKIFQGRLLHLLPGRAQKSKVNKDGESGEMTSSYKKKKEVDQKSLSGSSHNWNALFLGANAVADVMADRLNTTKKNILDSEGSGSVAVRMALGETELVTETRQFLESHGVKLDVFGQATTARSKNILLVKNLPPGTTTKELLDLFSQHGDLGRLLMPPFGITAIVEYITQTDAKKAFINLAYSKFKHLPLYLEWAPLDVLSGEITAKPESQETNKDASEESSDEDEGETEGTSIFVKNLNFNTTEEKLKEVFLKCGKLRQVTVAKKKDPKRAGQMLSMGYGFVEYKRKADADKAIKLLQNVDLDNHTLELKKSHRETTGSKTSRKRAVDKEQTTSKIIVRNVPFEATEKEIKELFSSFGHIKSVRLPKKMAGTGTHRGFAFVDFTTKQDAKTAFQALCQSTHLYGRRLVLEWAEEDESIQTLRHKTAQHYHEGTEPQAKRGKADLVATLQMTNPGTE</sequence>
<evidence type="ECO:0000313" key="9">
    <source>
        <dbReference type="EnsemblMetazoa" id="CLYHEMP001984.1"/>
    </source>
</evidence>
<feature type="domain" description="RRM" evidence="8">
    <location>
        <begin position="606"/>
        <end position="678"/>
    </location>
</feature>
<feature type="domain" description="RRM" evidence="8">
    <location>
        <begin position="713"/>
        <end position="796"/>
    </location>
</feature>
<evidence type="ECO:0000259" key="8">
    <source>
        <dbReference type="PROSITE" id="PS50102"/>
    </source>
</evidence>
<feature type="domain" description="RRM" evidence="8">
    <location>
        <begin position="816"/>
        <end position="896"/>
    </location>
</feature>
<dbReference type="AlphaFoldDB" id="A0A7M5V3X3"/>
<dbReference type="OrthoDB" id="439639at2759"/>
<feature type="compositionally biased region" description="Basic and acidic residues" evidence="7">
    <location>
        <begin position="92"/>
        <end position="129"/>
    </location>
</feature>
<dbReference type="SUPFAM" id="SSF54928">
    <property type="entry name" value="RNA-binding domain, RBD"/>
    <property type="match status" value="4"/>
</dbReference>
<dbReference type="InterPro" id="IPR034423">
    <property type="entry name" value="RBM19_RRM5"/>
</dbReference>
<dbReference type="GeneID" id="136823975"/>
<evidence type="ECO:0000313" key="10">
    <source>
        <dbReference type="Proteomes" id="UP000594262"/>
    </source>
</evidence>
<dbReference type="CDD" id="cd12254">
    <property type="entry name" value="RRM_hnRNPH_ESRPs_RBM12_like"/>
    <property type="match status" value="1"/>
</dbReference>
<comment type="subcellular location">
    <subcellularLocation>
        <location evidence="1">Nucleus</location>
    </subcellularLocation>
</comment>
<feature type="region of interest" description="Disordered" evidence="7">
    <location>
        <begin position="164"/>
        <end position="229"/>
    </location>
</feature>
<feature type="region of interest" description="Disordered" evidence="7">
    <location>
        <begin position="88"/>
        <end position="133"/>
    </location>
</feature>
<evidence type="ECO:0000256" key="6">
    <source>
        <dbReference type="PROSITE-ProRule" id="PRU00176"/>
    </source>
</evidence>
<dbReference type="InterPro" id="IPR035979">
    <property type="entry name" value="RBD_domain_sf"/>
</dbReference>
<evidence type="ECO:0000256" key="5">
    <source>
        <dbReference type="ARBA" id="ARBA00023242"/>
    </source>
</evidence>
<keyword evidence="4 6" id="KW-0694">RNA-binding</keyword>
<dbReference type="EnsemblMetazoa" id="CLYHEMT001984.1">
    <property type="protein sequence ID" value="CLYHEMP001984.1"/>
    <property type="gene ID" value="CLYHEMG001984"/>
</dbReference>
<dbReference type="RefSeq" id="XP_066936231.1">
    <property type="nucleotide sequence ID" value="XM_067080130.1"/>
</dbReference>
<accession>A0A7M5V3X3</accession>
<feature type="region of interest" description="Disordered" evidence="7">
    <location>
        <begin position="686"/>
        <end position="711"/>
    </location>
</feature>
<organism evidence="9 10">
    <name type="scientific">Clytia hemisphaerica</name>
    <dbReference type="NCBI Taxonomy" id="252671"/>
    <lineage>
        <taxon>Eukaryota</taxon>
        <taxon>Metazoa</taxon>
        <taxon>Cnidaria</taxon>
        <taxon>Hydrozoa</taxon>
        <taxon>Hydroidolina</taxon>
        <taxon>Leptothecata</taxon>
        <taxon>Obeliida</taxon>
        <taxon>Clytiidae</taxon>
        <taxon>Clytia</taxon>
    </lineage>
</organism>
<reference evidence="9" key="1">
    <citation type="submission" date="2021-01" db="UniProtKB">
        <authorList>
            <consortium name="EnsemblMetazoa"/>
        </authorList>
    </citation>
    <scope>IDENTIFICATION</scope>
</reference>
<dbReference type="InterPro" id="IPR000504">
    <property type="entry name" value="RRM_dom"/>
</dbReference>
<evidence type="ECO:0000256" key="7">
    <source>
        <dbReference type="SAM" id="MobiDB-lite"/>
    </source>
</evidence>
<keyword evidence="10" id="KW-1185">Reference proteome</keyword>
<dbReference type="Pfam" id="PF00076">
    <property type="entry name" value="RRM_1"/>
    <property type="match status" value="6"/>
</dbReference>
<dbReference type="SMART" id="SM00361">
    <property type="entry name" value="RRM_1"/>
    <property type="match status" value="2"/>
</dbReference>
<dbReference type="InterPro" id="IPR012677">
    <property type="entry name" value="Nucleotide-bd_a/b_plait_sf"/>
</dbReference>
<dbReference type="Proteomes" id="UP000594262">
    <property type="component" value="Unplaced"/>
</dbReference>
<feature type="domain" description="RRM" evidence="8">
    <location>
        <begin position="2"/>
        <end position="79"/>
    </location>
</feature>
<evidence type="ECO:0000256" key="1">
    <source>
        <dbReference type="ARBA" id="ARBA00004123"/>
    </source>
</evidence>
<dbReference type="FunFam" id="3.30.70.330:FF:000240">
    <property type="entry name" value="RNA binding motif protein 19"/>
    <property type="match status" value="1"/>
</dbReference>
<dbReference type="FunFam" id="3.30.70.330:FF:000738">
    <property type="entry name" value="RNA-binding motif protein 19"/>
    <property type="match status" value="1"/>
</dbReference>
<feature type="domain" description="RRM" evidence="8">
    <location>
        <begin position="313"/>
        <end position="383"/>
    </location>
</feature>
<feature type="compositionally biased region" description="Polar residues" evidence="7">
    <location>
        <begin position="297"/>
        <end position="306"/>
    </location>
</feature>
<dbReference type="Gene3D" id="3.30.70.330">
    <property type="match status" value="6"/>
</dbReference>
<dbReference type="CDD" id="cd12318">
    <property type="entry name" value="RRM5_RBM19_like"/>
    <property type="match status" value="1"/>
</dbReference>
<dbReference type="GO" id="GO:0003723">
    <property type="term" value="F:RNA binding"/>
    <property type="evidence" value="ECO:0007669"/>
    <property type="project" value="UniProtKB-UniRule"/>
</dbReference>
<feature type="compositionally biased region" description="Acidic residues" evidence="7">
    <location>
        <begin position="700"/>
        <end position="710"/>
    </location>
</feature>
<proteinExistence type="inferred from homology"/>
<dbReference type="InterPro" id="IPR034421">
    <property type="entry name" value="RBM19_RRM6"/>
</dbReference>
<evidence type="ECO:0000256" key="2">
    <source>
        <dbReference type="ARBA" id="ARBA00008033"/>
    </source>
</evidence>
<protein>
    <recommendedName>
        <fullName evidence="8">RRM domain-containing protein</fullName>
    </recommendedName>
</protein>
<keyword evidence="3" id="KW-0677">Repeat</keyword>
<dbReference type="CDD" id="cd12571">
    <property type="entry name" value="RRM6_RBM19"/>
    <property type="match status" value="1"/>
</dbReference>